<reference evidence="1" key="1">
    <citation type="submission" date="2018-08" db="EMBL/GenBank/DDBJ databases">
        <title>Identification of Burkholderia cepacia strains that express a Burkholderia pseudomallei-like capsular polysaccharide.</title>
        <authorList>
            <person name="Burtnick M.N."/>
            <person name="Vongsouvath M."/>
            <person name="Newton P."/>
            <person name="Wuthiekanun V."/>
            <person name="Limmathurotsakul D."/>
            <person name="Brett P.J."/>
            <person name="Chantratita N."/>
            <person name="Dance D.A."/>
        </authorList>
    </citation>
    <scope>NUCLEOTIDE SEQUENCE</scope>
    <source>
        <strain evidence="1">SBXCC001</strain>
    </source>
</reference>
<dbReference type="AlphaFoldDB" id="A0AAW9CSG7"/>
<proteinExistence type="predicted"/>
<dbReference type="EMBL" id="QXCT01000001">
    <property type="protein sequence ID" value="MDW9253544.1"/>
    <property type="molecule type" value="Genomic_DNA"/>
</dbReference>
<gene>
    <name evidence="1" type="ORF">C7S16_5143</name>
</gene>
<dbReference type="Proteomes" id="UP001272137">
    <property type="component" value="Unassembled WGS sequence"/>
</dbReference>
<protein>
    <submittedName>
        <fullName evidence="1">Uncharacterized protein</fullName>
    </submittedName>
</protein>
<accession>A0AAW9CSG7</accession>
<evidence type="ECO:0000313" key="1">
    <source>
        <dbReference type="EMBL" id="MDW9253544.1"/>
    </source>
</evidence>
<comment type="caution">
    <text evidence="1">The sequence shown here is derived from an EMBL/GenBank/DDBJ whole genome shotgun (WGS) entry which is preliminary data.</text>
</comment>
<sequence length="43" mass="4875">MGETHIEHFRRGRGAAAFRLEEPQIVSPDFVDVLHVSNSIAKR</sequence>
<name>A0AAW9CSG7_BURTH</name>
<organism evidence="1 2">
    <name type="scientific">Burkholderia thailandensis</name>
    <dbReference type="NCBI Taxonomy" id="57975"/>
    <lineage>
        <taxon>Bacteria</taxon>
        <taxon>Pseudomonadati</taxon>
        <taxon>Pseudomonadota</taxon>
        <taxon>Betaproteobacteria</taxon>
        <taxon>Burkholderiales</taxon>
        <taxon>Burkholderiaceae</taxon>
        <taxon>Burkholderia</taxon>
        <taxon>pseudomallei group</taxon>
    </lineage>
</organism>
<evidence type="ECO:0000313" key="2">
    <source>
        <dbReference type="Proteomes" id="UP001272137"/>
    </source>
</evidence>